<organism evidence="2 3">
    <name type="scientific">Luteibacter jiangsuensis</name>
    <dbReference type="NCBI Taxonomy" id="637577"/>
    <lineage>
        <taxon>Bacteria</taxon>
        <taxon>Pseudomonadati</taxon>
        <taxon>Pseudomonadota</taxon>
        <taxon>Gammaproteobacteria</taxon>
        <taxon>Lysobacterales</taxon>
        <taxon>Rhodanobacteraceae</taxon>
        <taxon>Luteibacter</taxon>
    </lineage>
</organism>
<evidence type="ECO:0000313" key="2">
    <source>
        <dbReference type="EMBL" id="MDQ0010052.1"/>
    </source>
</evidence>
<reference evidence="2 3" key="1">
    <citation type="submission" date="2023-07" db="EMBL/GenBank/DDBJ databases">
        <title>Sorghum-associated microbial communities from plants grown in Nebraska, USA.</title>
        <authorList>
            <person name="Schachtman D."/>
        </authorList>
    </citation>
    <scope>NUCLEOTIDE SEQUENCE [LARGE SCALE GENOMIC DNA]</scope>
    <source>
        <strain evidence="2 3">CC60</strain>
    </source>
</reference>
<feature type="chain" id="PRO_5047335730" evidence="1">
    <location>
        <begin position="22"/>
        <end position="189"/>
    </location>
</feature>
<accession>A0ABT9SYI9</accession>
<dbReference type="EMBL" id="JAUSSK010000003">
    <property type="protein sequence ID" value="MDQ0010052.1"/>
    <property type="molecule type" value="Genomic_DNA"/>
</dbReference>
<sequence>MKTRILIIAITLGGACATGEAADFPANRSVSDVRLDRIRGGFDLGDNLRASFALQRTVLINGMETMRTTITVPDIANITREQAAALQDALRTTVVTNGAGGMAGTVPASSVQGTSASTPASDGATTTLATVSAALPNSALPGLIVQNSLDNQAITATTTIDASVNSARMLENVRMAESVQDAVIQFRGN</sequence>
<dbReference type="Proteomes" id="UP001237737">
    <property type="component" value="Unassembled WGS sequence"/>
</dbReference>
<protein>
    <submittedName>
        <fullName evidence="2">Uncharacterized protein</fullName>
    </submittedName>
</protein>
<feature type="signal peptide" evidence="1">
    <location>
        <begin position="1"/>
        <end position="21"/>
    </location>
</feature>
<keyword evidence="3" id="KW-1185">Reference proteome</keyword>
<keyword evidence="1" id="KW-0732">Signal</keyword>
<evidence type="ECO:0000313" key="3">
    <source>
        <dbReference type="Proteomes" id="UP001237737"/>
    </source>
</evidence>
<proteinExistence type="predicted"/>
<dbReference type="PROSITE" id="PS51257">
    <property type="entry name" value="PROKAR_LIPOPROTEIN"/>
    <property type="match status" value="1"/>
</dbReference>
<name>A0ABT9SYI9_9GAMM</name>
<dbReference type="RefSeq" id="WP_306849981.1">
    <property type="nucleotide sequence ID" value="NZ_JAUSSK010000003.1"/>
</dbReference>
<gene>
    <name evidence="2" type="ORF">J2T07_002242</name>
</gene>
<evidence type="ECO:0000256" key="1">
    <source>
        <dbReference type="SAM" id="SignalP"/>
    </source>
</evidence>
<comment type="caution">
    <text evidence="2">The sequence shown here is derived from an EMBL/GenBank/DDBJ whole genome shotgun (WGS) entry which is preliminary data.</text>
</comment>